<keyword evidence="12" id="KW-0833">Ubl conjugation pathway</keyword>
<accession>A0A2H3J6I7</accession>
<evidence type="ECO:0000256" key="7">
    <source>
        <dbReference type="ARBA" id="ARBA00022593"/>
    </source>
</evidence>
<dbReference type="AlphaFoldDB" id="A0A2H3J6I7"/>
<dbReference type="SUPFAM" id="SSF57850">
    <property type="entry name" value="RING/U-box"/>
    <property type="match status" value="1"/>
</dbReference>
<keyword evidence="10" id="KW-0479">Metal-binding</keyword>
<evidence type="ECO:0000256" key="6">
    <source>
        <dbReference type="ARBA" id="ARBA00022448"/>
    </source>
</evidence>
<dbReference type="Pfam" id="PF04757">
    <property type="entry name" value="Pex2_Pex12"/>
    <property type="match status" value="1"/>
</dbReference>
<proteinExistence type="inferred from homology"/>
<dbReference type="Pfam" id="PF00097">
    <property type="entry name" value="zf-C3HC4"/>
    <property type="match status" value="1"/>
</dbReference>
<comment type="similarity">
    <text evidence="4">Belongs to the pex2/pex10/pex12 family.</text>
</comment>
<organism evidence="21 22">
    <name type="scientific">Wolfiporia cocos (strain MD-104)</name>
    <name type="common">Brown rot fungus</name>
    <dbReference type="NCBI Taxonomy" id="742152"/>
    <lineage>
        <taxon>Eukaryota</taxon>
        <taxon>Fungi</taxon>
        <taxon>Dikarya</taxon>
        <taxon>Basidiomycota</taxon>
        <taxon>Agaricomycotina</taxon>
        <taxon>Agaricomycetes</taxon>
        <taxon>Polyporales</taxon>
        <taxon>Phaeolaceae</taxon>
        <taxon>Wolfiporia</taxon>
    </lineage>
</organism>
<dbReference type="InterPro" id="IPR013083">
    <property type="entry name" value="Znf_RING/FYVE/PHD"/>
</dbReference>
<evidence type="ECO:0000256" key="10">
    <source>
        <dbReference type="ARBA" id="ARBA00022723"/>
    </source>
</evidence>
<comment type="catalytic activity">
    <reaction evidence="1">
        <text>S-ubiquitinyl-[E2 ubiquitin-conjugating enzyme]-L-cysteine + [acceptor protein]-L-lysine = [E2 ubiquitin-conjugating enzyme]-L-cysteine + N(6)-ubiquitinyl-[acceptor protein]-L-lysine.</text>
        <dbReference type="EC" id="2.3.2.27"/>
    </reaction>
</comment>
<dbReference type="InterPro" id="IPR025654">
    <property type="entry name" value="PEX2/10"/>
</dbReference>
<dbReference type="GO" id="GO:0016567">
    <property type="term" value="P:protein ubiquitination"/>
    <property type="evidence" value="ECO:0007669"/>
    <property type="project" value="UniProtKB-ARBA"/>
</dbReference>
<dbReference type="SMART" id="SM00184">
    <property type="entry name" value="RING"/>
    <property type="match status" value="1"/>
</dbReference>
<gene>
    <name evidence="21" type="ORF">WOLCODRAFT_64176</name>
</gene>
<evidence type="ECO:0000256" key="5">
    <source>
        <dbReference type="ARBA" id="ARBA00012483"/>
    </source>
</evidence>
<keyword evidence="13" id="KW-0862">Zinc</keyword>
<keyword evidence="6" id="KW-0813">Transport</keyword>
<keyword evidence="8" id="KW-0808">Transferase</keyword>
<evidence type="ECO:0000256" key="18">
    <source>
        <dbReference type="ARBA" id="ARBA00041230"/>
    </source>
</evidence>
<keyword evidence="22" id="KW-1185">Reference proteome</keyword>
<name>A0A2H3J6I7_WOLCO</name>
<evidence type="ECO:0000256" key="8">
    <source>
        <dbReference type="ARBA" id="ARBA00022679"/>
    </source>
</evidence>
<evidence type="ECO:0000256" key="11">
    <source>
        <dbReference type="ARBA" id="ARBA00022771"/>
    </source>
</evidence>
<keyword evidence="7" id="KW-0962">Peroxisome biogenesis</keyword>
<dbReference type="PANTHER" id="PTHR23350:SF0">
    <property type="entry name" value="PEROXISOME BIOGENESIS FACTOR 10"/>
    <property type="match status" value="1"/>
</dbReference>
<evidence type="ECO:0000256" key="13">
    <source>
        <dbReference type="ARBA" id="ARBA00022833"/>
    </source>
</evidence>
<feature type="domain" description="RING-type" evidence="20">
    <location>
        <begin position="269"/>
        <end position="315"/>
    </location>
</feature>
<dbReference type="Gene3D" id="3.30.40.10">
    <property type="entry name" value="Zinc/RING finger domain, C3HC4 (zinc finger)"/>
    <property type="match status" value="1"/>
</dbReference>
<reference evidence="21 22" key="1">
    <citation type="journal article" date="2012" name="Science">
        <title>The Paleozoic origin of enzymatic lignin decomposition reconstructed from 31 fungal genomes.</title>
        <authorList>
            <person name="Floudas D."/>
            <person name="Binder M."/>
            <person name="Riley R."/>
            <person name="Barry K."/>
            <person name="Blanchette R.A."/>
            <person name="Henrissat B."/>
            <person name="Martinez A.T."/>
            <person name="Otillar R."/>
            <person name="Spatafora J.W."/>
            <person name="Yadav J.S."/>
            <person name="Aerts A."/>
            <person name="Benoit I."/>
            <person name="Boyd A."/>
            <person name="Carlson A."/>
            <person name="Copeland A."/>
            <person name="Coutinho P.M."/>
            <person name="de Vries R.P."/>
            <person name="Ferreira P."/>
            <person name="Findley K."/>
            <person name="Foster B."/>
            <person name="Gaskell J."/>
            <person name="Glotzer D."/>
            <person name="Gorecki P."/>
            <person name="Heitman J."/>
            <person name="Hesse C."/>
            <person name="Hori C."/>
            <person name="Igarashi K."/>
            <person name="Jurgens J.A."/>
            <person name="Kallen N."/>
            <person name="Kersten P."/>
            <person name="Kohler A."/>
            <person name="Kuees U."/>
            <person name="Kumar T.K.A."/>
            <person name="Kuo A."/>
            <person name="LaButti K."/>
            <person name="Larrondo L.F."/>
            <person name="Lindquist E."/>
            <person name="Ling A."/>
            <person name="Lombard V."/>
            <person name="Lucas S."/>
            <person name="Lundell T."/>
            <person name="Martin R."/>
            <person name="McLaughlin D.J."/>
            <person name="Morgenstern I."/>
            <person name="Morin E."/>
            <person name="Murat C."/>
            <person name="Nagy L.G."/>
            <person name="Nolan M."/>
            <person name="Ohm R.A."/>
            <person name="Patyshakuliyeva A."/>
            <person name="Rokas A."/>
            <person name="Ruiz-Duenas F.J."/>
            <person name="Sabat G."/>
            <person name="Salamov A."/>
            <person name="Samejima M."/>
            <person name="Schmutz J."/>
            <person name="Slot J.C."/>
            <person name="St John F."/>
            <person name="Stenlid J."/>
            <person name="Sun H."/>
            <person name="Sun S."/>
            <person name="Syed K."/>
            <person name="Tsang A."/>
            <person name="Wiebenga A."/>
            <person name="Young D."/>
            <person name="Pisabarro A."/>
            <person name="Eastwood D.C."/>
            <person name="Martin F."/>
            <person name="Cullen D."/>
            <person name="Grigoriev I.V."/>
            <person name="Hibbett D.S."/>
        </authorList>
    </citation>
    <scope>NUCLEOTIDE SEQUENCE [LARGE SCALE GENOMIC DNA]</scope>
    <source>
        <strain evidence="21 22">MD-104</strain>
    </source>
</reference>
<dbReference type="InterPro" id="IPR001841">
    <property type="entry name" value="Znf_RING"/>
</dbReference>
<comment type="subcellular location">
    <subcellularLocation>
        <location evidence="2">Peroxisome membrane</location>
        <topology evidence="2">Multi-pass membrane protein</topology>
    </subcellularLocation>
</comment>
<evidence type="ECO:0000256" key="2">
    <source>
        <dbReference type="ARBA" id="ARBA00004585"/>
    </source>
</evidence>
<dbReference type="GO" id="GO:0005778">
    <property type="term" value="C:peroxisomal membrane"/>
    <property type="evidence" value="ECO:0007669"/>
    <property type="project" value="UniProtKB-SubCell"/>
</dbReference>
<sequence length="329" mass="37219">MPVESPSFPSAQQAQIIRSNQRDFIHVSSLREQTDAVLRSWLGTRWLTRWDKETELATKLLYYGLTVGRATQTLGEEYTDIWLHSVSRHKVPSLRTRIALILLPTLPTYLLAQWGSASPPNSRLGQLLRKLPAVFEVLSELNLAVFYFRGTYYDLAKRILGIRYISAIPEDPNTRPPSYSLLGVLLAIRLIHRFVSFMRSVRRDAQDAPTGDKRPTDNIQEIYIDDRPVSSMLGQSDANALLATSAEDDTRTMLDFSLIGTGERAARNCTLCLEERTATTATECGHLFCWDCIVGWGREKAKTEHEEQAECPLCRQSLSLTSLLPIYNL</sequence>
<dbReference type="InterPro" id="IPR006845">
    <property type="entry name" value="Pex_N"/>
</dbReference>
<dbReference type="InterPro" id="IPR018957">
    <property type="entry name" value="Znf_C3HC4_RING-type"/>
</dbReference>
<evidence type="ECO:0000256" key="12">
    <source>
        <dbReference type="ARBA" id="ARBA00022786"/>
    </source>
</evidence>
<evidence type="ECO:0000259" key="20">
    <source>
        <dbReference type="PROSITE" id="PS50089"/>
    </source>
</evidence>
<dbReference type="InterPro" id="IPR017907">
    <property type="entry name" value="Znf_RING_CS"/>
</dbReference>
<dbReference type="CDD" id="cd16527">
    <property type="entry name" value="RING-HC_PEX10"/>
    <property type="match status" value="1"/>
</dbReference>
<dbReference type="PANTHER" id="PTHR23350">
    <property type="entry name" value="PEROXISOME ASSEMBLY PROTEIN 10"/>
    <property type="match status" value="1"/>
</dbReference>
<dbReference type="PROSITE" id="PS50089">
    <property type="entry name" value="ZF_RING_2"/>
    <property type="match status" value="1"/>
</dbReference>
<evidence type="ECO:0000256" key="14">
    <source>
        <dbReference type="ARBA" id="ARBA00022927"/>
    </source>
</evidence>
<evidence type="ECO:0000256" key="16">
    <source>
        <dbReference type="ARBA" id="ARBA00023136"/>
    </source>
</evidence>
<dbReference type="EMBL" id="KB467831">
    <property type="protein sequence ID" value="PCH33268.1"/>
    <property type="molecule type" value="Genomic_DNA"/>
</dbReference>
<keyword evidence="15" id="KW-1133">Transmembrane helix</keyword>
<dbReference type="STRING" id="742152.A0A2H3J6I7"/>
<evidence type="ECO:0000256" key="15">
    <source>
        <dbReference type="ARBA" id="ARBA00022989"/>
    </source>
</evidence>
<evidence type="ECO:0000256" key="9">
    <source>
        <dbReference type="ARBA" id="ARBA00022692"/>
    </source>
</evidence>
<dbReference type="EC" id="2.3.2.27" evidence="5"/>
<dbReference type="GO" id="GO:0016562">
    <property type="term" value="P:protein import into peroxisome matrix, receptor recycling"/>
    <property type="evidence" value="ECO:0007669"/>
    <property type="project" value="UniProtKB-ARBA"/>
</dbReference>
<dbReference type="OrthoDB" id="6270329at2759"/>
<evidence type="ECO:0000256" key="1">
    <source>
        <dbReference type="ARBA" id="ARBA00000900"/>
    </source>
</evidence>
<evidence type="ECO:0000256" key="3">
    <source>
        <dbReference type="ARBA" id="ARBA00004906"/>
    </source>
</evidence>
<comment type="pathway">
    <text evidence="3">Protein modification; protein ubiquitination.</text>
</comment>
<dbReference type="Proteomes" id="UP000218811">
    <property type="component" value="Unassembled WGS sequence"/>
</dbReference>
<keyword evidence="17" id="KW-0576">Peroxisome</keyword>
<dbReference type="OMA" id="YCDVVQL"/>
<dbReference type="GO" id="GO:0061630">
    <property type="term" value="F:ubiquitin protein ligase activity"/>
    <property type="evidence" value="ECO:0007669"/>
    <property type="project" value="UniProtKB-EC"/>
</dbReference>
<protein>
    <recommendedName>
        <fullName evidence="5">RING-type E3 ubiquitin transferase</fullName>
        <ecNumber evidence="5">2.3.2.27</ecNumber>
    </recommendedName>
    <alternativeName>
        <fullName evidence="18">Peroxin-10</fullName>
    </alternativeName>
</protein>
<evidence type="ECO:0000256" key="17">
    <source>
        <dbReference type="ARBA" id="ARBA00023140"/>
    </source>
</evidence>
<evidence type="ECO:0000313" key="21">
    <source>
        <dbReference type="EMBL" id="PCH33268.1"/>
    </source>
</evidence>
<evidence type="ECO:0000313" key="22">
    <source>
        <dbReference type="Proteomes" id="UP000218811"/>
    </source>
</evidence>
<evidence type="ECO:0000256" key="4">
    <source>
        <dbReference type="ARBA" id="ARBA00008704"/>
    </source>
</evidence>
<dbReference type="PROSITE" id="PS00518">
    <property type="entry name" value="ZF_RING_1"/>
    <property type="match status" value="1"/>
</dbReference>
<dbReference type="GO" id="GO:0008270">
    <property type="term" value="F:zinc ion binding"/>
    <property type="evidence" value="ECO:0007669"/>
    <property type="project" value="UniProtKB-KW"/>
</dbReference>
<keyword evidence="9" id="KW-0812">Transmembrane</keyword>
<keyword evidence="11 19" id="KW-0863">Zinc-finger</keyword>
<keyword evidence="16" id="KW-0472">Membrane</keyword>
<evidence type="ECO:0000256" key="19">
    <source>
        <dbReference type="PROSITE-ProRule" id="PRU00175"/>
    </source>
</evidence>
<keyword evidence="14" id="KW-0653">Protein transport</keyword>